<dbReference type="PROSITE" id="PS50043">
    <property type="entry name" value="HTH_LUXR_2"/>
    <property type="match status" value="1"/>
</dbReference>
<accession>A0A844Z1U3</accession>
<gene>
    <name evidence="5" type="ORF">GRI99_15125</name>
</gene>
<dbReference type="SMART" id="SM00421">
    <property type="entry name" value="HTH_LUXR"/>
    <property type="match status" value="1"/>
</dbReference>
<keyword evidence="3" id="KW-0804">Transcription</keyword>
<dbReference type="PANTHER" id="PTHR44688:SF16">
    <property type="entry name" value="DNA-BINDING TRANSCRIPTIONAL ACTIVATOR DEVR_DOSR"/>
    <property type="match status" value="1"/>
</dbReference>
<evidence type="ECO:0000313" key="6">
    <source>
        <dbReference type="Proteomes" id="UP000466966"/>
    </source>
</evidence>
<dbReference type="CDD" id="cd06170">
    <property type="entry name" value="LuxR_C_like"/>
    <property type="match status" value="1"/>
</dbReference>
<reference evidence="5 6" key="1">
    <citation type="submission" date="2019-12" db="EMBL/GenBank/DDBJ databases">
        <title>Genomic-based taxomic classification of the family Erythrobacteraceae.</title>
        <authorList>
            <person name="Xu L."/>
        </authorList>
    </citation>
    <scope>NUCLEOTIDE SEQUENCE [LARGE SCALE GENOMIC DNA]</scope>
    <source>
        <strain evidence="5 6">M0322</strain>
    </source>
</reference>
<dbReference type="EMBL" id="WTYV01000006">
    <property type="protein sequence ID" value="MXO72961.1"/>
    <property type="molecule type" value="Genomic_DNA"/>
</dbReference>
<protein>
    <recommendedName>
        <fullName evidence="4">HTH luxR-type domain-containing protein</fullName>
    </recommendedName>
</protein>
<keyword evidence="6" id="KW-1185">Reference proteome</keyword>
<comment type="caution">
    <text evidence="5">The sequence shown here is derived from an EMBL/GenBank/DDBJ whole genome shotgun (WGS) entry which is preliminary data.</text>
</comment>
<dbReference type="InterPro" id="IPR036693">
    <property type="entry name" value="TF_LuxR_autoind-bd_dom_sf"/>
</dbReference>
<feature type="domain" description="HTH luxR-type" evidence="4">
    <location>
        <begin position="171"/>
        <end position="236"/>
    </location>
</feature>
<evidence type="ECO:0000256" key="3">
    <source>
        <dbReference type="ARBA" id="ARBA00023163"/>
    </source>
</evidence>
<dbReference type="InterPro" id="IPR005143">
    <property type="entry name" value="TF_LuxR_autoind-bd_dom"/>
</dbReference>
<proteinExistence type="predicted"/>
<dbReference type="InterPro" id="IPR000792">
    <property type="entry name" value="Tscrpt_reg_LuxR_C"/>
</dbReference>
<organism evidence="5 6">
    <name type="scientific">Alteraurantiacibacter buctensis</name>
    <dbReference type="NCBI Taxonomy" id="1503981"/>
    <lineage>
        <taxon>Bacteria</taxon>
        <taxon>Pseudomonadati</taxon>
        <taxon>Pseudomonadota</taxon>
        <taxon>Alphaproteobacteria</taxon>
        <taxon>Sphingomonadales</taxon>
        <taxon>Erythrobacteraceae</taxon>
        <taxon>Alteraurantiacibacter</taxon>
    </lineage>
</organism>
<dbReference type="Proteomes" id="UP000466966">
    <property type="component" value="Unassembled WGS sequence"/>
</dbReference>
<dbReference type="InterPro" id="IPR016032">
    <property type="entry name" value="Sig_transdc_resp-reg_C-effctor"/>
</dbReference>
<evidence type="ECO:0000313" key="5">
    <source>
        <dbReference type="EMBL" id="MXO72961.1"/>
    </source>
</evidence>
<keyword evidence="1" id="KW-0805">Transcription regulation</keyword>
<evidence type="ECO:0000259" key="4">
    <source>
        <dbReference type="PROSITE" id="PS50043"/>
    </source>
</evidence>
<dbReference type="GO" id="GO:0003677">
    <property type="term" value="F:DNA binding"/>
    <property type="evidence" value="ECO:0007669"/>
    <property type="project" value="UniProtKB-KW"/>
</dbReference>
<dbReference type="PANTHER" id="PTHR44688">
    <property type="entry name" value="DNA-BINDING TRANSCRIPTIONAL ACTIVATOR DEVR_DOSR"/>
    <property type="match status" value="1"/>
</dbReference>
<dbReference type="Gene3D" id="1.10.10.10">
    <property type="entry name" value="Winged helix-like DNA-binding domain superfamily/Winged helix DNA-binding domain"/>
    <property type="match status" value="1"/>
</dbReference>
<evidence type="ECO:0000256" key="2">
    <source>
        <dbReference type="ARBA" id="ARBA00023125"/>
    </source>
</evidence>
<keyword evidence="2" id="KW-0238">DNA-binding</keyword>
<dbReference type="SUPFAM" id="SSF46894">
    <property type="entry name" value="C-terminal effector domain of the bipartite response regulators"/>
    <property type="match status" value="1"/>
</dbReference>
<dbReference type="InterPro" id="IPR036388">
    <property type="entry name" value="WH-like_DNA-bd_sf"/>
</dbReference>
<sequence length="263" mass="29525">MHIDVDEYSRRVEAIGACTEVVPLRQAMMDALALFGVSQAYFLAPLTRDTRVPRILTNWGMPWSWEKQYRERLYQIDPLPLLVMDRPEPVYWPRDLAGADLSVRQRRYLEIAAQYGMARGVGVACFAPAGRSGFLGAILPEGGDEPDAADLRRIQSVGQTAFRVYCNIVQYSETLPALSSREMEVLYWISRGKSNSVIAEILGISPSSVDVYVRRLFAKLDVTDRTTASVKAMSHGLLVSGEYERFVADQRALQYGENPPRAD</sequence>
<dbReference type="GO" id="GO:0006355">
    <property type="term" value="P:regulation of DNA-templated transcription"/>
    <property type="evidence" value="ECO:0007669"/>
    <property type="project" value="InterPro"/>
</dbReference>
<name>A0A844Z1U3_9SPHN</name>
<dbReference type="SUPFAM" id="SSF75516">
    <property type="entry name" value="Pheromone-binding domain of LuxR-like quorum-sensing transcription factors"/>
    <property type="match status" value="1"/>
</dbReference>
<dbReference type="PRINTS" id="PR00038">
    <property type="entry name" value="HTHLUXR"/>
</dbReference>
<dbReference type="Pfam" id="PF03472">
    <property type="entry name" value="Autoind_bind"/>
    <property type="match status" value="1"/>
</dbReference>
<dbReference type="AlphaFoldDB" id="A0A844Z1U3"/>
<evidence type="ECO:0000256" key="1">
    <source>
        <dbReference type="ARBA" id="ARBA00023015"/>
    </source>
</evidence>
<dbReference type="Gene3D" id="3.30.450.80">
    <property type="entry name" value="Transcription factor LuxR-like, autoinducer-binding domain"/>
    <property type="match status" value="1"/>
</dbReference>
<dbReference type="PROSITE" id="PS00622">
    <property type="entry name" value="HTH_LUXR_1"/>
    <property type="match status" value="1"/>
</dbReference>
<dbReference type="Pfam" id="PF00196">
    <property type="entry name" value="GerE"/>
    <property type="match status" value="1"/>
</dbReference>